<dbReference type="OrthoDB" id="5584477at2759"/>
<sequence>MAIKVLEEAAHTYRHDLESFFYVLIWICVSYGWEEDKKLKMHPLRRWYDGTLEDIAHTKRGDVTEGGFKKYILTNFSPTFQGVKRLAQTLRDILFSKHALETGTPDASP</sequence>
<feature type="domain" description="Fungal-type protein kinase" evidence="1">
    <location>
        <begin position="1"/>
        <end position="28"/>
    </location>
</feature>
<evidence type="ECO:0000259" key="1">
    <source>
        <dbReference type="Pfam" id="PF17667"/>
    </source>
</evidence>
<gene>
    <name evidence="2" type="ORF">EV356DRAFT_498828</name>
</gene>
<proteinExistence type="predicted"/>
<dbReference type="EMBL" id="ML991939">
    <property type="protein sequence ID" value="KAF2228461.1"/>
    <property type="molecule type" value="Genomic_DNA"/>
</dbReference>
<reference evidence="2" key="1">
    <citation type="journal article" date="2020" name="Stud. Mycol.">
        <title>101 Dothideomycetes genomes: a test case for predicting lifestyles and emergence of pathogens.</title>
        <authorList>
            <person name="Haridas S."/>
            <person name="Albert R."/>
            <person name="Binder M."/>
            <person name="Bloem J."/>
            <person name="Labutti K."/>
            <person name="Salamov A."/>
            <person name="Andreopoulos B."/>
            <person name="Baker S."/>
            <person name="Barry K."/>
            <person name="Bills G."/>
            <person name="Bluhm B."/>
            <person name="Cannon C."/>
            <person name="Castanera R."/>
            <person name="Culley D."/>
            <person name="Daum C."/>
            <person name="Ezra D."/>
            <person name="Gonzalez J."/>
            <person name="Henrissat B."/>
            <person name="Kuo A."/>
            <person name="Liang C."/>
            <person name="Lipzen A."/>
            <person name="Lutzoni F."/>
            <person name="Magnuson J."/>
            <person name="Mondo S."/>
            <person name="Nolan M."/>
            <person name="Ohm R."/>
            <person name="Pangilinan J."/>
            <person name="Park H.-J."/>
            <person name="Ramirez L."/>
            <person name="Alfaro M."/>
            <person name="Sun H."/>
            <person name="Tritt A."/>
            <person name="Yoshinaga Y."/>
            <person name="Zwiers L.-H."/>
            <person name="Turgeon B."/>
            <person name="Goodwin S."/>
            <person name="Spatafora J."/>
            <person name="Crous P."/>
            <person name="Grigoriev I."/>
        </authorList>
    </citation>
    <scope>NUCLEOTIDE SEQUENCE</scope>
    <source>
        <strain evidence="2">Tuck. ex Michener</strain>
    </source>
</reference>
<accession>A0A6A6GS28</accession>
<evidence type="ECO:0000313" key="3">
    <source>
        <dbReference type="Proteomes" id="UP000800092"/>
    </source>
</evidence>
<dbReference type="PANTHER" id="PTHR38248">
    <property type="entry name" value="FUNK1 6"/>
    <property type="match status" value="1"/>
</dbReference>
<keyword evidence="3" id="KW-1185">Reference proteome</keyword>
<name>A0A6A6GS28_VIRVR</name>
<organism evidence="2 3">
    <name type="scientific">Viridothelium virens</name>
    <name type="common">Speckled blister lichen</name>
    <name type="synonym">Trypethelium virens</name>
    <dbReference type="NCBI Taxonomy" id="1048519"/>
    <lineage>
        <taxon>Eukaryota</taxon>
        <taxon>Fungi</taxon>
        <taxon>Dikarya</taxon>
        <taxon>Ascomycota</taxon>
        <taxon>Pezizomycotina</taxon>
        <taxon>Dothideomycetes</taxon>
        <taxon>Dothideomycetes incertae sedis</taxon>
        <taxon>Trypetheliales</taxon>
        <taxon>Trypetheliaceae</taxon>
        <taxon>Viridothelium</taxon>
    </lineage>
</organism>
<dbReference type="InterPro" id="IPR040976">
    <property type="entry name" value="Pkinase_fungal"/>
</dbReference>
<dbReference type="AlphaFoldDB" id="A0A6A6GS28"/>
<dbReference type="Proteomes" id="UP000800092">
    <property type="component" value="Unassembled WGS sequence"/>
</dbReference>
<dbReference type="PANTHER" id="PTHR38248:SF2">
    <property type="entry name" value="FUNK1 11"/>
    <property type="match status" value="1"/>
</dbReference>
<evidence type="ECO:0000313" key="2">
    <source>
        <dbReference type="EMBL" id="KAF2228461.1"/>
    </source>
</evidence>
<dbReference type="Pfam" id="PF17667">
    <property type="entry name" value="Pkinase_fungal"/>
    <property type="match status" value="1"/>
</dbReference>
<protein>
    <recommendedName>
        <fullName evidence="1">Fungal-type protein kinase domain-containing protein</fullName>
    </recommendedName>
</protein>